<dbReference type="Gene3D" id="3.40.50.1980">
    <property type="entry name" value="Nitrogenase molybdenum iron protein domain"/>
    <property type="match status" value="2"/>
</dbReference>
<accession>A0ABT3ZSU6</accession>
<protein>
    <submittedName>
        <fullName evidence="2">ABC transporter substrate-binding protein</fullName>
    </submittedName>
</protein>
<gene>
    <name evidence="2" type="ORF">OVY01_20590</name>
</gene>
<keyword evidence="3" id="KW-1185">Reference proteome</keyword>
<comment type="caution">
    <text evidence="2">The sequence shown here is derived from an EMBL/GenBank/DDBJ whole genome shotgun (WGS) entry which is preliminary data.</text>
</comment>
<dbReference type="Gene3D" id="1.20.58.2180">
    <property type="match status" value="1"/>
</dbReference>
<evidence type="ECO:0000313" key="2">
    <source>
        <dbReference type="EMBL" id="MCY0389547.1"/>
    </source>
</evidence>
<feature type="domain" description="Fe/B12 periplasmic-binding" evidence="1">
    <location>
        <begin position="65"/>
        <end position="332"/>
    </location>
</feature>
<sequence>MIRRDASRKGRGRGRGTVRCAGRALGVMCLLGLHLLMPLRAEAAATRTITFYGNETITVPDKIERIAVAWPAENSIIAMLGYGDKIIATSRAIRDQPVFQKFVPSIKNAVVIGMNGAPGAGDLNVEAIIALHPDVIFVPQRFEPNKIAQLRRAGIAVAALHDNSMDAMVERTLITGEILGPDAQAKAQRYKTYFERNAHIVRNALATVPPDRRLKVYLANGSPNRTSGAPSLDEDWMRLGGATNIAEHWAGGQRGGATVSVEQVLAAQPDVIITMPAKLADGIRHDPQWQDIKAVRDGRVYGNPQGMFWWSRETSEEALQIIWVAKLLYPQALPQIDMRQETRDFYKVFYGYDLSDAEIGQFLSTGH</sequence>
<dbReference type="InterPro" id="IPR002491">
    <property type="entry name" value="ABC_transptr_periplasmic_BD"/>
</dbReference>
<dbReference type="EMBL" id="JAPMXC010000010">
    <property type="protein sequence ID" value="MCY0389547.1"/>
    <property type="molecule type" value="Genomic_DNA"/>
</dbReference>
<dbReference type="CDD" id="cd01142">
    <property type="entry name" value="TroA_e"/>
    <property type="match status" value="1"/>
</dbReference>
<dbReference type="Proteomes" id="UP001082899">
    <property type="component" value="Unassembled WGS sequence"/>
</dbReference>
<dbReference type="SUPFAM" id="SSF53807">
    <property type="entry name" value="Helical backbone' metal receptor"/>
    <property type="match status" value="1"/>
</dbReference>
<dbReference type="PROSITE" id="PS50983">
    <property type="entry name" value="FE_B12_PBP"/>
    <property type="match status" value="1"/>
</dbReference>
<organism evidence="2 3">
    <name type="scientific">Robbsia betulipollinis</name>
    <dbReference type="NCBI Taxonomy" id="2981849"/>
    <lineage>
        <taxon>Bacteria</taxon>
        <taxon>Pseudomonadati</taxon>
        <taxon>Pseudomonadota</taxon>
        <taxon>Betaproteobacteria</taxon>
        <taxon>Burkholderiales</taxon>
        <taxon>Burkholderiaceae</taxon>
        <taxon>Robbsia</taxon>
    </lineage>
</organism>
<evidence type="ECO:0000259" key="1">
    <source>
        <dbReference type="PROSITE" id="PS50983"/>
    </source>
</evidence>
<name>A0ABT3ZSU6_9BURK</name>
<reference evidence="2" key="1">
    <citation type="submission" date="2022-11" db="EMBL/GenBank/DDBJ databases">
        <title>Robbsia betulipollinis sp. nov., isolated from pollen of birch (Betula pendula).</title>
        <authorList>
            <person name="Shi H."/>
            <person name="Ambika Manirajan B."/>
            <person name="Ratering S."/>
            <person name="Geissler-Plaum R."/>
            <person name="Schnell S."/>
        </authorList>
    </citation>
    <scope>NUCLEOTIDE SEQUENCE</scope>
    <source>
        <strain evidence="2">Bb-Pol-6</strain>
    </source>
</reference>
<dbReference type="InterPro" id="IPR050902">
    <property type="entry name" value="ABC_Transporter_SBP"/>
</dbReference>
<proteinExistence type="predicted"/>
<dbReference type="PANTHER" id="PTHR30535:SF34">
    <property type="entry name" value="MOLYBDATE-BINDING PROTEIN MOLA"/>
    <property type="match status" value="1"/>
</dbReference>
<dbReference type="RefSeq" id="WP_267849442.1">
    <property type="nucleotide sequence ID" value="NZ_JAPMXC010000010.1"/>
</dbReference>
<dbReference type="Pfam" id="PF01497">
    <property type="entry name" value="Peripla_BP_2"/>
    <property type="match status" value="1"/>
</dbReference>
<dbReference type="PANTHER" id="PTHR30535">
    <property type="entry name" value="VITAMIN B12-BINDING PROTEIN"/>
    <property type="match status" value="1"/>
</dbReference>
<evidence type="ECO:0000313" key="3">
    <source>
        <dbReference type="Proteomes" id="UP001082899"/>
    </source>
</evidence>